<evidence type="ECO:0008006" key="3">
    <source>
        <dbReference type="Google" id="ProtNLM"/>
    </source>
</evidence>
<sequence>MVSTRVQFPFMADFCVQSQSATPPPSTNDPPCELCETLKIACVSHGANCEMCTKRHRTCSLNEKPRKNKTRKKPESEIPAKLETLKTDIRKKLKRLAGDNETLKAKVEMIGPDIDDQIDEIVETAKAELGE</sequence>
<proteinExistence type="predicted"/>
<dbReference type="AlphaFoldDB" id="A0A1B9IHN0"/>
<dbReference type="InterPro" id="IPR036864">
    <property type="entry name" value="Zn2-C6_fun-type_DNA-bd_sf"/>
</dbReference>
<accession>A0A1B9IHN0</accession>
<name>A0A1B9IHN0_9TREE</name>
<dbReference type="GO" id="GO:0008270">
    <property type="term" value="F:zinc ion binding"/>
    <property type="evidence" value="ECO:0007669"/>
    <property type="project" value="InterPro"/>
</dbReference>
<reference evidence="1 2" key="1">
    <citation type="submission" date="2013-07" db="EMBL/GenBank/DDBJ databases">
        <title>The Genome Sequence of Kwoniella mangroviensis CBS10435.</title>
        <authorList>
            <consortium name="The Broad Institute Genome Sequencing Platform"/>
            <person name="Cuomo C."/>
            <person name="Litvintseva A."/>
            <person name="Chen Y."/>
            <person name="Heitman J."/>
            <person name="Sun S."/>
            <person name="Springer D."/>
            <person name="Dromer F."/>
            <person name="Young S.K."/>
            <person name="Zeng Q."/>
            <person name="Gargeya S."/>
            <person name="Fitzgerald M."/>
            <person name="Abouelleil A."/>
            <person name="Alvarado L."/>
            <person name="Berlin A.M."/>
            <person name="Chapman S.B."/>
            <person name="Dewar J."/>
            <person name="Goldberg J."/>
            <person name="Griggs A."/>
            <person name="Gujja S."/>
            <person name="Hansen M."/>
            <person name="Howarth C."/>
            <person name="Imamovic A."/>
            <person name="Larimer J."/>
            <person name="McCowan C."/>
            <person name="Murphy C."/>
            <person name="Pearson M."/>
            <person name="Priest M."/>
            <person name="Roberts A."/>
            <person name="Saif S."/>
            <person name="Shea T."/>
            <person name="Sykes S."/>
            <person name="Wortman J."/>
            <person name="Nusbaum C."/>
            <person name="Birren B."/>
        </authorList>
    </citation>
    <scope>NUCLEOTIDE SEQUENCE [LARGE SCALE GENOMIC DNA]</scope>
    <source>
        <strain evidence="1 2">CBS 10435</strain>
    </source>
</reference>
<keyword evidence="2" id="KW-1185">Reference proteome</keyword>
<protein>
    <recommendedName>
        <fullName evidence="3">Zn(2)-C6 fungal-type domain-containing protein</fullName>
    </recommendedName>
</protein>
<dbReference type="EMBL" id="KI669467">
    <property type="protein sequence ID" value="OCF55042.1"/>
    <property type="molecule type" value="Genomic_DNA"/>
</dbReference>
<dbReference type="GO" id="GO:0000981">
    <property type="term" value="F:DNA-binding transcription factor activity, RNA polymerase II-specific"/>
    <property type="evidence" value="ECO:0007669"/>
    <property type="project" value="InterPro"/>
</dbReference>
<dbReference type="Gene3D" id="4.10.240.10">
    <property type="entry name" value="Zn(2)-C6 fungal-type DNA-binding domain"/>
    <property type="match status" value="1"/>
</dbReference>
<reference evidence="2" key="2">
    <citation type="submission" date="2013-12" db="EMBL/GenBank/DDBJ databases">
        <title>Evolution of pathogenesis and genome organization in the Tremellales.</title>
        <authorList>
            <person name="Cuomo C."/>
            <person name="Litvintseva A."/>
            <person name="Heitman J."/>
            <person name="Chen Y."/>
            <person name="Sun S."/>
            <person name="Springer D."/>
            <person name="Dromer F."/>
            <person name="Young S."/>
            <person name="Zeng Q."/>
            <person name="Chapman S."/>
            <person name="Gujja S."/>
            <person name="Saif S."/>
            <person name="Birren B."/>
        </authorList>
    </citation>
    <scope>NUCLEOTIDE SEQUENCE [LARGE SCALE GENOMIC DNA]</scope>
    <source>
        <strain evidence="2">CBS 10435</strain>
    </source>
</reference>
<gene>
    <name evidence="1" type="ORF">L486_07152</name>
</gene>
<organism evidence="1 2">
    <name type="scientific">Kwoniella mangroviensis CBS 10435</name>
    <dbReference type="NCBI Taxonomy" id="1331196"/>
    <lineage>
        <taxon>Eukaryota</taxon>
        <taxon>Fungi</taxon>
        <taxon>Dikarya</taxon>
        <taxon>Basidiomycota</taxon>
        <taxon>Agaricomycotina</taxon>
        <taxon>Tremellomycetes</taxon>
        <taxon>Tremellales</taxon>
        <taxon>Cryptococcaceae</taxon>
        <taxon>Kwoniella</taxon>
    </lineage>
</organism>
<dbReference type="Proteomes" id="UP000092583">
    <property type="component" value="Unassembled WGS sequence"/>
</dbReference>
<evidence type="ECO:0000313" key="2">
    <source>
        <dbReference type="Proteomes" id="UP000092583"/>
    </source>
</evidence>
<evidence type="ECO:0000313" key="1">
    <source>
        <dbReference type="EMBL" id="OCF55042.1"/>
    </source>
</evidence>